<dbReference type="Gramene" id="Psat07G0073100-T1">
    <property type="protein sequence ID" value="KAI5383446.1"/>
    <property type="gene ID" value="KIW84_070731"/>
</dbReference>
<comment type="caution">
    <text evidence="3">The sequence shown here is derived from an EMBL/GenBank/DDBJ whole genome shotgun (WGS) entry which is preliminary data.</text>
</comment>
<feature type="non-terminal residue" evidence="3">
    <location>
        <position position="250"/>
    </location>
</feature>
<evidence type="ECO:0000259" key="2">
    <source>
        <dbReference type="Pfam" id="PF22970"/>
    </source>
</evidence>
<feature type="domain" description="DUF7028" evidence="2">
    <location>
        <begin position="34"/>
        <end position="116"/>
    </location>
</feature>
<dbReference type="EMBL" id="JAMSHJ010000007">
    <property type="protein sequence ID" value="KAI5383446.1"/>
    <property type="molecule type" value="Genomic_DNA"/>
</dbReference>
<sequence length="250" mass="28035">LESLLLQLQRQKVLHIRLVYEDFKMTSCSSAPDINIKAVYCPEAVIEWYRLTGLKDRKESLSRRDLALKAKQHLVFLKWVFWHVNKKGKKELRYTSPKNGKNYISLRKACESCIEDGGCSTLHSSTMVQVPTKTISSSPKRPNSFGEIDQLTFNKDSEVFSSISLQKFNVATISQDVDYSTLHSSTTLQVPPTDTGYSTPHSSTIVQVPPTDAGNSTIHSSRKVQVPPTTTSSFPLHLKKGSEDFGEIVQ</sequence>
<feature type="non-terminal residue" evidence="3">
    <location>
        <position position="1"/>
    </location>
</feature>
<name>A0A9D4VIL4_PEA</name>
<evidence type="ECO:0000313" key="4">
    <source>
        <dbReference type="Proteomes" id="UP001058974"/>
    </source>
</evidence>
<evidence type="ECO:0000313" key="3">
    <source>
        <dbReference type="EMBL" id="KAI5383446.1"/>
    </source>
</evidence>
<dbReference type="Proteomes" id="UP001058974">
    <property type="component" value="Chromosome 7"/>
</dbReference>
<reference evidence="3 4" key="1">
    <citation type="journal article" date="2022" name="Nat. Genet.">
        <title>Improved pea reference genome and pan-genome highlight genomic features and evolutionary characteristics.</title>
        <authorList>
            <person name="Yang T."/>
            <person name="Liu R."/>
            <person name="Luo Y."/>
            <person name="Hu S."/>
            <person name="Wang D."/>
            <person name="Wang C."/>
            <person name="Pandey M.K."/>
            <person name="Ge S."/>
            <person name="Xu Q."/>
            <person name="Li N."/>
            <person name="Li G."/>
            <person name="Huang Y."/>
            <person name="Saxena R.K."/>
            <person name="Ji Y."/>
            <person name="Li M."/>
            <person name="Yan X."/>
            <person name="He Y."/>
            <person name="Liu Y."/>
            <person name="Wang X."/>
            <person name="Xiang C."/>
            <person name="Varshney R.K."/>
            <person name="Ding H."/>
            <person name="Gao S."/>
            <person name="Zong X."/>
        </authorList>
    </citation>
    <scope>NUCLEOTIDE SEQUENCE [LARGE SCALE GENOMIC DNA]</scope>
    <source>
        <strain evidence="3 4">cv. Zhongwan 6</strain>
    </source>
</reference>
<proteinExistence type="predicted"/>
<accession>A0A9D4VIL4</accession>
<gene>
    <name evidence="3" type="ORF">KIW84_070731</name>
</gene>
<keyword evidence="4" id="KW-1185">Reference proteome</keyword>
<protein>
    <recommendedName>
        <fullName evidence="2">DUF7028 domain-containing protein</fullName>
    </recommendedName>
</protein>
<dbReference type="AlphaFoldDB" id="A0A9D4VIL4"/>
<evidence type="ECO:0000256" key="1">
    <source>
        <dbReference type="SAM" id="MobiDB-lite"/>
    </source>
</evidence>
<dbReference type="Pfam" id="PF22970">
    <property type="entry name" value="DUF7028"/>
    <property type="match status" value="1"/>
</dbReference>
<feature type="region of interest" description="Disordered" evidence="1">
    <location>
        <begin position="210"/>
        <end position="234"/>
    </location>
</feature>
<dbReference type="InterPro" id="IPR054292">
    <property type="entry name" value="DUF7028"/>
</dbReference>
<organism evidence="3 4">
    <name type="scientific">Pisum sativum</name>
    <name type="common">Garden pea</name>
    <name type="synonym">Lathyrus oleraceus</name>
    <dbReference type="NCBI Taxonomy" id="3888"/>
    <lineage>
        <taxon>Eukaryota</taxon>
        <taxon>Viridiplantae</taxon>
        <taxon>Streptophyta</taxon>
        <taxon>Embryophyta</taxon>
        <taxon>Tracheophyta</taxon>
        <taxon>Spermatophyta</taxon>
        <taxon>Magnoliopsida</taxon>
        <taxon>eudicotyledons</taxon>
        <taxon>Gunneridae</taxon>
        <taxon>Pentapetalae</taxon>
        <taxon>rosids</taxon>
        <taxon>fabids</taxon>
        <taxon>Fabales</taxon>
        <taxon>Fabaceae</taxon>
        <taxon>Papilionoideae</taxon>
        <taxon>50 kb inversion clade</taxon>
        <taxon>NPAAA clade</taxon>
        <taxon>Hologalegina</taxon>
        <taxon>IRL clade</taxon>
        <taxon>Fabeae</taxon>
        <taxon>Lathyrus</taxon>
    </lineage>
</organism>